<sequence length="196" mass="20744">MTPRAPAMTPDERRAALVDVTVPLLREHGAALTTKQVAEAAGVAEGTVFRAFGTKEDLVRACGEAVFDHADVLTGLAAVDRSLSLDDRLAAGVEVLQTHLERVIGVLAALHAGGVGPPYGTERAGHRRPRVTDPEVDAAFLDLVGADVEDLRLVGEDVVNILAHLTLSSAHPMFPVRTMTPAEIVSVVLDGVRKDH</sequence>
<evidence type="ECO:0000256" key="1">
    <source>
        <dbReference type="ARBA" id="ARBA00023015"/>
    </source>
</evidence>
<dbReference type="InterPro" id="IPR050109">
    <property type="entry name" value="HTH-type_TetR-like_transc_reg"/>
</dbReference>
<dbReference type="Pfam" id="PF00440">
    <property type="entry name" value="TetR_N"/>
    <property type="match status" value="1"/>
</dbReference>
<evidence type="ECO:0000256" key="2">
    <source>
        <dbReference type="ARBA" id="ARBA00023125"/>
    </source>
</evidence>
<protein>
    <submittedName>
        <fullName evidence="6">TetR/AcrR family transcriptional regulator</fullName>
    </submittedName>
</protein>
<dbReference type="Gene3D" id="1.10.357.10">
    <property type="entry name" value="Tetracycline Repressor, domain 2"/>
    <property type="match status" value="1"/>
</dbReference>
<proteinExistence type="predicted"/>
<feature type="DNA-binding region" description="H-T-H motif" evidence="4">
    <location>
        <begin position="33"/>
        <end position="52"/>
    </location>
</feature>
<keyword evidence="1" id="KW-0805">Transcription regulation</keyword>
<accession>A0A941D860</accession>
<organism evidence="6 7">
    <name type="scientific">Phycicoccus avicenniae</name>
    <dbReference type="NCBI Taxonomy" id="2828860"/>
    <lineage>
        <taxon>Bacteria</taxon>
        <taxon>Bacillati</taxon>
        <taxon>Actinomycetota</taxon>
        <taxon>Actinomycetes</taxon>
        <taxon>Micrococcales</taxon>
        <taxon>Intrasporangiaceae</taxon>
        <taxon>Phycicoccus</taxon>
    </lineage>
</organism>
<keyword evidence="2 4" id="KW-0238">DNA-binding</keyword>
<gene>
    <name evidence="6" type="ORF">KC207_08725</name>
</gene>
<dbReference type="PRINTS" id="PR00455">
    <property type="entry name" value="HTHTETR"/>
</dbReference>
<dbReference type="GO" id="GO:0000976">
    <property type="term" value="F:transcription cis-regulatory region binding"/>
    <property type="evidence" value="ECO:0007669"/>
    <property type="project" value="TreeGrafter"/>
</dbReference>
<evidence type="ECO:0000256" key="3">
    <source>
        <dbReference type="ARBA" id="ARBA00023163"/>
    </source>
</evidence>
<dbReference type="AlphaFoldDB" id="A0A941D860"/>
<dbReference type="InterPro" id="IPR001647">
    <property type="entry name" value="HTH_TetR"/>
</dbReference>
<evidence type="ECO:0000256" key="4">
    <source>
        <dbReference type="PROSITE-ProRule" id="PRU00335"/>
    </source>
</evidence>
<dbReference type="PANTHER" id="PTHR30055:SF234">
    <property type="entry name" value="HTH-TYPE TRANSCRIPTIONAL REGULATOR BETI"/>
    <property type="match status" value="1"/>
</dbReference>
<reference evidence="6" key="1">
    <citation type="submission" date="2021-04" db="EMBL/GenBank/DDBJ databases">
        <title>Phycicoccus avicenniae sp. nov., a novel endophytic actinomycetes isolated from branch of Avicennia mariana.</title>
        <authorList>
            <person name="Tuo L."/>
        </authorList>
    </citation>
    <scope>NUCLEOTIDE SEQUENCE</scope>
    <source>
        <strain evidence="6">BSK3Z-2</strain>
    </source>
</reference>
<dbReference type="GO" id="GO:0003700">
    <property type="term" value="F:DNA-binding transcription factor activity"/>
    <property type="evidence" value="ECO:0007669"/>
    <property type="project" value="TreeGrafter"/>
</dbReference>
<dbReference type="RefSeq" id="WP_211602627.1">
    <property type="nucleotide sequence ID" value="NZ_JAGSNF010000010.1"/>
</dbReference>
<dbReference type="EMBL" id="JAGSNF010000010">
    <property type="protein sequence ID" value="MBR7743371.1"/>
    <property type="molecule type" value="Genomic_DNA"/>
</dbReference>
<dbReference type="InterPro" id="IPR009057">
    <property type="entry name" value="Homeodomain-like_sf"/>
</dbReference>
<keyword evidence="3" id="KW-0804">Transcription</keyword>
<dbReference type="SUPFAM" id="SSF46689">
    <property type="entry name" value="Homeodomain-like"/>
    <property type="match status" value="1"/>
</dbReference>
<comment type="caution">
    <text evidence="6">The sequence shown here is derived from an EMBL/GenBank/DDBJ whole genome shotgun (WGS) entry which is preliminary data.</text>
</comment>
<keyword evidence="7" id="KW-1185">Reference proteome</keyword>
<name>A0A941D860_9MICO</name>
<dbReference type="Proteomes" id="UP000677016">
    <property type="component" value="Unassembled WGS sequence"/>
</dbReference>
<dbReference type="PROSITE" id="PS50977">
    <property type="entry name" value="HTH_TETR_2"/>
    <property type="match status" value="1"/>
</dbReference>
<evidence type="ECO:0000259" key="5">
    <source>
        <dbReference type="PROSITE" id="PS50977"/>
    </source>
</evidence>
<feature type="domain" description="HTH tetR-type" evidence="5">
    <location>
        <begin position="11"/>
        <end position="70"/>
    </location>
</feature>
<evidence type="ECO:0000313" key="7">
    <source>
        <dbReference type="Proteomes" id="UP000677016"/>
    </source>
</evidence>
<evidence type="ECO:0000313" key="6">
    <source>
        <dbReference type="EMBL" id="MBR7743371.1"/>
    </source>
</evidence>
<dbReference type="PANTHER" id="PTHR30055">
    <property type="entry name" value="HTH-TYPE TRANSCRIPTIONAL REGULATOR RUTR"/>
    <property type="match status" value="1"/>
</dbReference>